<dbReference type="InterPro" id="IPR038072">
    <property type="entry name" value="GspK_central_sf"/>
</dbReference>
<comment type="similarity">
    <text evidence="2 10">Belongs to the GSP K family.</text>
</comment>
<evidence type="ECO:0000313" key="14">
    <source>
        <dbReference type="Proteomes" id="UP000248146"/>
    </source>
</evidence>
<comment type="caution">
    <text evidence="13">The sequence shown here is derived from an EMBL/GenBank/DDBJ whole genome shotgun (WGS) entry which is preliminary data.</text>
</comment>
<dbReference type="Pfam" id="PF03934">
    <property type="entry name" value="T2SSK"/>
    <property type="match status" value="1"/>
</dbReference>
<dbReference type="AlphaFoldDB" id="A0A2V4LQQ1"/>
<evidence type="ECO:0000256" key="6">
    <source>
        <dbReference type="ARBA" id="ARBA00022692"/>
    </source>
</evidence>
<keyword evidence="3 10" id="KW-0813">Transport</keyword>
<dbReference type="GO" id="GO:0005886">
    <property type="term" value="C:plasma membrane"/>
    <property type="evidence" value="ECO:0007669"/>
    <property type="project" value="UniProtKB-SubCell"/>
</dbReference>
<dbReference type="EMBL" id="QJRX01000011">
    <property type="protein sequence ID" value="PYC20236.1"/>
    <property type="molecule type" value="Genomic_DNA"/>
</dbReference>
<keyword evidence="4 10" id="KW-1003">Cell membrane</keyword>
<sequence length="320" mass="35386">MKNQKGVALITVLLVVALATAVSAALMHRQHLTIRSLSNQLQARQAIYYAQGGERLAMAILARDLRQGSVLPVDHPGEEWANPNLHFPLDDGGALTLHIEDMAGRFNLNSLAQRGVNGELALLRMQRLLHRLDLPEVYALRLKDWLDTDQNPSTESSSEDAQYLLAQPAYRTGSGEIADTSELRLLAGMTFSEYQRLEPFVSALPPETALNVNTASRHVLGALGEGIPEAVLQTLINGRDRDGYPDLNVIPLHLNEYGATTRGLAVSSQFFRVTTMVELGEHRQVLTSYVQRGHNGRVRLLARDLGQDAYSLQPIEDNKR</sequence>
<dbReference type="Pfam" id="PF21687">
    <property type="entry name" value="T2SSK_1st"/>
    <property type="match status" value="1"/>
</dbReference>
<evidence type="ECO:0000256" key="4">
    <source>
        <dbReference type="ARBA" id="ARBA00022475"/>
    </source>
</evidence>
<keyword evidence="8" id="KW-1133">Transmembrane helix</keyword>
<dbReference type="SUPFAM" id="SSF54523">
    <property type="entry name" value="Pili subunits"/>
    <property type="match status" value="1"/>
</dbReference>
<evidence type="ECO:0000256" key="10">
    <source>
        <dbReference type="PIRNR" id="PIRNR002786"/>
    </source>
</evidence>
<keyword evidence="5 10" id="KW-0997">Cell inner membrane</keyword>
<name>A0A2V4LQQ1_AQUAC</name>
<dbReference type="SUPFAM" id="SSF158544">
    <property type="entry name" value="GspK insert domain-like"/>
    <property type="match status" value="1"/>
</dbReference>
<evidence type="ECO:0000313" key="13">
    <source>
        <dbReference type="EMBL" id="PYC20236.1"/>
    </source>
</evidence>
<keyword evidence="7" id="KW-0653">Protein transport</keyword>
<keyword evidence="9 10" id="KW-0472">Membrane</keyword>
<dbReference type="GO" id="GO:0009306">
    <property type="term" value="P:protein secretion"/>
    <property type="evidence" value="ECO:0007669"/>
    <property type="project" value="InterPro"/>
</dbReference>
<feature type="domain" description="T2SS protein K second SAM-like" evidence="11">
    <location>
        <begin position="210"/>
        <end position="248"/>
    </location>
</feature>
<accession>A0A2V4LQQ1</accession>
<dbReference type="PIRSF" id="PIRSF002786">
    <property type="entry name" value="XcpX"/>
    <property type="match status" value="1"/>
</dbReference>
<evidence type="ECO:0000259" key="12">
    <source>
        <dbReference type="Pfam" id="PF21687"/>
    </source>
</evidence>
<dbReference type="Gene3D" id="3.30.1300.30">
    <property type="entry name" value="GSPII I/J protein-like"/>
    <property type="match status" value="1"/>
</dbReference>
<evidence type="ECO:0000256" key="1">
    <source>
        <dbReference type="ARBA" id="ARBA00004533"/>
    </source>
</evidence>
<reference evidence="13 14" key="1">
    <citation type="submission" date="2018-06" db="EMBL/GenBank/DDBJ databases">
        <title>Pseudomonas diversity within urban Lake Michigan freshwaters.</title>
        <authorList>
            <person name="Batrich M."/>
            <person name="Hatzopoulos T."/>
            <person name="Putonti C."/>
        </authorList>
    </citation>
    <scope>NUCLEOTIDE SEQUENCE [LARGE SCALE GENOMIC DNA]</scope>
    <source>
        <strain evidence="13 14">MB-090714</strain>
    </source>
</reference>
<dbReference type="InterPro" id="IPR049031">
    <property type="entry name" value="T2SSK_SAM-like_1st"/>
</dbReference>
<dbReference type="PANTHER" id="PTHR38831:SF1">
    <property type="entry name" value="TYPE II SECRETION SYSTEM PROTEIN K-RELATED"/>
    <property type="match status" value="1"/>
</dbReference>
<evidence type="ECO:0000256" key="2">
    <source>
        <dbReference type="ARBA" id="ARBA00007246"/>
    </source>
</evidence>
<evidence type="ECO:0000256" key="7">
    <source>
        <dbReference type="ARBA" id="ARBA00022927"/>
    </source>
</evidence>
<evidence type="ECO:0000259" key="11">
    <source>
        <dbReference type="Pfam" id="PF03934"/>
    </source>
</evidence>
<evidence type="ECO:0000256" key="5">
    <source>
        <dbReference type="ARBA" id="ARBA00022519"/>
    </source>
</evidence>
<dbReference type="RefSeq" id="WP_110684000.1">
    <property type="nucleotide sequence ID" value="NZ_QJRX01000011.1"/>
</dbReference>
<dbReference type="Proteomes" id="UP000248146">
    <property type="component" value="Unassembled WGS sequence"/>
</dbReference>
<dbReference type="InterPro" id="IPR005628">
    <property type="entry name" value="GspK"/>
</dbReference>
<dbReference type="Gene3D" id="1.10.40.60">
    <property type="entry name" value="EpsJ-like"/>
    <property type="match status" value="2"/>
</dbReference>
<evidence type="ECO:0000256" key="8">
    <source>
        <dbReference type="ARBA" id="ARBA00022989"/>
    </source>
</evidence>
<dbReference type="NCBIfam" id="NF037980">
    <property type="entry name" value="T2SS_GspK"/>
    <property type="match status" value="1"/>
</dbReference>
<organism evidence="13 14">
    <name type="scientific">Aquipseudomonas alcaligenes</name>
    <name type="common">Pseudomonas alcaligenes</name>
    <dbReference type="NCBI Taxonomy" id="43263"/>
    <lineage>
        <taxon>Bacteria</taxon>
        <taxon>Pseudomonadati</taxon>
        <taxon>Pseudomonadota</taxon>
        <taxon>Gammaproteobacteria</taxon>
        <taxon>Pseudomonadales</taxon>
        <taxon>Pseudomonadaceae</taxon>
        <taxon>Aquipseudomonas</taxon>
    </lineage>
</organism>
<dbReference type="OrthoDB" id="5293133at2"/>
<evidence type="ECO:0000256" key="9">
    <source>
        <dbReference type="ARBA" id="ARBA00023136"/>
    </source>
</evidence>
<proteinExistence type="inferred from homology"/>
<protein>
    <recommendedName>
        <fullName evidence="10">Type II secretion system protein K</fullName>
    </recommendedName>
</protein>
<gene>
    <name evidence="13" type="ORF">DMO17_18740</name>
</gene>
<keyword evidence="6" id="KW-0812">Transmembrane</keyword>
<evidence type="ECO:0000256" key="3">
    <source>
        <dbReference type="ARBA" id="ARBA00022448"/>
    </source>
</evidence>
<comment type="subcellular location">
    <subcellularLocation>
        <location evidence="1 10">Cell inner membrane</location>
    </subcellularLocation>
</comment>
<dbReference type="PANTHER" id="PTHR38831">
    <property type="entry name" value="TYPE II SECRETION SYSTEM PROTEIN K"/>
    <property type="match status" value="1"/>
</dbReference>
<dbReference type="InterPro" id="IPR049179">
    <property type="entry name" value="T2SSK_SAM-like_2nd"/>
</dbReference>
<feature type="domain" description="T2SS protein K first SAM-like" evidence="12">
    <location>
        <begin position="104"/>
        <end position="205"/>
    </location>
</feature>
<dbReference type="InterPro" id="IPR045584">
    <property type="entry name" value="Pilin-like"/>
</dbReference>